<feature type="transmembrane region" description="Helical" evidence="1">
    <location>
        <begin position="49"/>
        <end position="70"/>
    </location>
</feature>
<evidence type="ECO:0000313" key="2">
    <source>
        <dbReference type="EMBL" id="MBO0947253.1"/>
    </source>
</evidence>
<evidence type="ECO:0000313" key="3">
    <source>
        <dbReference type="Proteomes" id="UP000664628"/>
    </source>
</evidence>
<proteinExistence type="predicted"/>
<comment type="caution">
    <text evidence="2">The sequence shown here is derived from an EMBL/GenBank/DDBJ whole genome shotgun (WGS) entry which is preliminary data.</text>
</comment>
<gene>
    <name evidence="2" type="ORF">J2I46_01580</name>
</gene>
<sequence length="110" mass="12058">MTTKEIIAFLQKLNTDNTQAIILALLAAFAYAGFRIYKDKVDNLALGNFLAVALSSFSFLGGYRVILIGLENKLAIGYTEQIYLVLGGVAVMWNSGRAIRTKVIEKPKVS</sequence>
<dbReference type="RefSeq" id="WP_207327170.1">
    <property type="nucleotide sequence ID" value="NZ_JAFMYW010000001.1"/>
</dbReference>
<reference evidence="2 3" key="1">
    <citation type="submission" date="2021-03" db="EMBL/GenBank/DDBJ databases">
        <title>Fibrella sp. HMF5405 genome sequencing and assembly.</title>
        <authorList>
            <person name="Kang H."/>
            <person name="Kim H."/>
            <person name="Bae S."/>
            <person name="Joh K."/>
        </authorList>
    </citation>
    <scope>NUCLEOTIDE SEQUENCE [LARGE SCALE GENOMIC DNA]</scope>
    <source>
        <strain evidence="2 3">HMF5405</strain>
    </source>
</reference>
<dbReference type="Proteomes" id="UP000664628">
    <property type="component" value="Unassembled WGS sequence"/>
</dbReference>
<keyword evidence="3" id="KW-1185">Reference proteome</keyword>
<dbReference type="EMBL" id="JAFMYW010000001">
    <property type="protein sequence ID" value="MBO0947253.1"/>
    <property type="molecule type" value="Genomic_DNA"/>
</dbReference>
<organism evidence="2 3">
    <name type="scientific">Fibrella forsythiae</name>
    <dbReference type="NCBI Taxonomy" id="2817061"/>
    <lineage>
        <taxon>Bacteria</taxon>
        <taxon>Pseudomonadati</taxon>
        <taxon>Bacteroidota</taxon>
        <taxon>Cytophagia</taxon>
        <taxon>Cytophagales</taxon>
        <taxon>Spirosomataceae</taxon>
        <taxon>Fibrella</taxon>
    </lineage>
</organism>
<accession>A0ABS3JB91</accession>
<feature type="transmembrane region" description="Helical" evidence="1">
    <location>
        <begin position="82"/>
        <end position="99"/>
    </location>
</feature>
<protein>
    <recommendedName>
        <fullName evidence="4">Holin</fullName>
    </recommendedName>
</protein>
<feature type="transmembrane region" description="Helical" evidence="1">
    <location>
        <begin position="20"/>
        <end position="37"/>
    </location>
</feature>
<name>A0ABS3JB91_9BACT</name>
<keyword evidence="1" id="KW-1133">Transmembrane helix</keyword>
<keyword evidence="1" id="KW-0812">Transmembrane</keyword>
<evidence type="ECO:0000256" key="1">
    <source>
        <dbReference type="SAM" id="Phobius"/>
    </source>
</evidence>
<evidence type="ECO:0008006" key="4">
    <source>
        <dbReference type="Google" id="ProtNLM"/>
    </source>
</evidence>
<keyword evidence="1" id="KW-0472">Membrane</keyword>